<evidence type="ECO:0000256" key="5">
    <source>
        <dbReference type="ARBA" id="ARBA00022777"/>
    </source>
</evidence>
<comment type="caution">
    <text evidence="9">The sequence shown here is derived from an EMBL/GenBank/DDBJ whole genome shotgun (WGS) entry which is preliminary data.</text>
</comment>
<organism evidence="9 10">
    <name type="scientific">Actinomadura adrarensis</name>
    <dbReference type="NCBI Taxonomy" id="1819600"/>
    <lineage>
        <taxon>Bacteria</taxon>
        <taxon>Bacillati</taxon>
        <taxon>Actinomycetota</taxon>
        <taxon>Actinomycetes</taxon>
        <taxon>Streptosporangiales</taxon>
        <taxon>Thermomonosporaceae</taxon>
        <taxon>Actinomadura</taxon>
    </lineage>
</organism>
<dbReference type="EMBL" id="JBHTIR010001854">
    <property type="protein sequence ID" value="MFD0853062.1"/>
    <property type="molecule type" value="Genomic_DNA"/>
</dbReference>
<evidence type="ECO:0000313" key="9">
    <source>
        <dbReference type="EMBL" id="MFD0853062.1"/>
    </source>
</evidence>
<dbReference type="GO" id="GO:0016301">
    <property type="term" value="F:kinase activity"/>
    <property type="evidence" value="ECO:0007669"/>
    <property type="project" value="UniProtKB-KW"/>
</dbReference>
<feature type="binding site" evidence="7">
    <location>
        <position position="44"/>
    </location>
    <ligand>
        <name>ATP</name>
        <dbReference type="ChEBI" id="CHEBI:30616"/>
    </ligand>
</feature>
<keyword evidence="2" id="KW-0723">Serine/threonine-protein kinase</keyword>
<feature type="domain" description="Protein kinase" evidence="8">
    <location>
        <begin position="15"/>
        <end position="124"/>
    </location>
</feature>
<keyword evidence="5 9" id="KW-0418">Kinase</keyword>
<dbReference type="PROSITE" id="PS50011">
    <property type="entry name" value="PROTEIN_KINASE_DOM"/>
    <property type="match status" value="1"/>
</dbReference>
<keyword evidence="4 7" id="KW-0547">Nucleotide-binding</keyword>
<dbReference type="InterPro" id="IPR000719">
    <property type="entry name" value="Prot_kinase_dom"/>
</dbReference>
<dbReference type="Pfam" id="PF00069">
    <property type="entry name" value="Pkinase"/>
    <property type="match status" value="1"/>
</dbReference>
<protein>
    <recommendedName>
        <fullName evidence="1">non-specific serine/threonine protein kinase</fullName>
        <ecNumber evidence="1">2.7.11.1</ecNumber>
    </recommendedName>
</protein>
<evidence type="ECO:0000256" key="2">
    <source>
        <dbReference type="ARBA" id="ARBA00022527"/>
    </source>
</evidence>
<keyword evidence="3" id="KW-0808">Transferase</keyword>
<feature type="non-terminal residue" evidence="9">
    <location>
        <position position="124"/>
    </location>
</feature>
<dbReference type="InterPro" id="IPR017441">
    <property type="entry name" value="Protein_kinase_ATP_BS"/>
</dbReference>
<evidence type="ECO:0000256" key="1">
    <source>
        <dbReference type="ARBA" id="ARBA00012513"/>
    </source>
</evidence>
<dbReference type="PANTHER" id="PTHR43289:SF6">
    <property type="entry name" value="SERINE_THREONINE-PROTEIN KINASE NEKL-3"/>
    <property type="match status" value="1"/>
</dbReference>
<name>A0ABW3CGH5_9ACTN</name>
<evidence type="ECO:0000256" key="7">
    <source>
        <dbReference type="PROSITE-ProRule" id="PRU10141"/>
    </source>
</evidence>
<accession>A0ABW3CGH5</accession>
<sequence length="124" mass="13932">MPNESTGERLLAHRYRLVTQVGRGGMGTVWQAHDEVLGRDVAVKEVILPHGLTDEERAVHHKRTFREARTAARLGHPGVVTVHDVVEESDRPWIIMELIHARSLDQVIKADGPLEPRRAAEIGR</sequence>
<evidence type="ECO:0000256" key="3">
    <source>
        <dbReference type="ARBA" id="ARBA00022679"/>
    </source>
</evidence>
<dbReference type="PROSITE" id="PS00107">
    <property type="entry name" value="PROTEIN_KINASE_ATP"/>
    <property type="match status" value="1"/>
</dbReference>
<dbReference type="PANTHER" id="PTHR43289">
    <property type="entry name" value="MITOGEN-ACTIVATED PROTEIN KINASE KINASE KINASE 20-RELATED"/>
    <property type="match status" value="1"/>
</dbReference>
<reference evidence="10" key="1">
    <citation type="journal article" date="2019" name="Int. J. Syst. Evol. Microbiol.">
        <title>The Global Catalogue of Microorganisms (GCM) 10K type strain sequencing project: providing services to taxonomists for standard genome sequencing and annotation.</title>
        <authorList>
            <consortium name="The Broad Institute Genomics Platform"/>
            <consortium name="The Broad Institute Genome Sequencing Center for Infectious Disease"/>
            <person name="Wu L."/>
            <person name="Ma J."/>
        </authorList>
    </citation>
    <scope>NUCLEOTIDE SEQUENCE [LARGE SCALE GENOMIC DNA]</scope>
    <source>
        <strain evidence="10">JCM 31696</strain>
    </source>
</reference>
<evidence type="ECO:0000256" key="6">
    <source>
        <dbReference type="ARBA" id="ARBA00022840"/>
    </source>
</evidence>
<dbReference type="Gene3D" id="3.30.200.20">
    <property type="entry name" value="Phosphorylase Kinase, domain 1"/>
    <property type="match status" value="1"/>
</dbReference>
<evidence type="ECO:0000259" key="8">
    <source>
        <dbReference type="PROSITE" id="PS50011"/>
    </source>
</evidence>
<keyword evidence="6 7" id="KW-0067">ATP-binding</keyword>
<dbReference type="SUPFAM" id="SSF56112">
    <property type="entry name" value="Protein kinase-like (PK-like)"/>
    <property type="match status" value="1"/>
</dbReference>
<dbReference type="Proteomes" id="UP001597083">
    <property type="component" value="Unassembled WGS sequence"/>
</dbReference>
<evidence type="ECO:0000256" key="4">
    <source>
        <dbReference type="ARBA" id="ARBA00022741"/>
    </source>
</evidence>
<gene>
    <name evidence="9" type="ORF">ACFQ07_12555</name>
</gene>
<keyword evidence="10" id="KW-1185">Reference proteome</keyword>
<evidence type="ECO:0000313" key="10">
    <source>
        <dbReference type="Proteomes" id="UP001597083"/>
    </source>
</evidence>
<dbReference type="EC" id="2.7.11.1" evidence="1"/>
<proteinExistence type="predicted"/>
<dbReference type="InterPro" id="IPR011009">
    <property type="entry name" value="Kinase-like_dom_sf"/>
</dbReference>